<gene>
    <name evidence="4" type="ORF">M422DRAFT_186262</name>
</gene>
<sequence length="107" mass="11436">MSTAGVLPQDAERIKAEGNALFGKGDYANAIDKYTTAISIVPDNAILYANRSACYMALKRYGDAGTDAKKATELDPSYSKGWGRLGAAFEVTMNDSTLSPRPVIARV</sequence>
<organism evidence="4 5">
    <name type="scientific">Sphaerobolus stellatus (strain SS14)</name>
    <dbReference type="NCBI Taxonomy" id="990650"/>
    <lineage>
        <taxon>Eukaryota</taxon>
        <taxon>Fungi</taxon>
        <taxon>Dikarya</taxon>
        <taxon>Basidiomycota</taxon>
        <taxon>Agaricomycotina</taxon>
        <taxon>Agaricomycetes</taxon>
        <taxon>Phallomycetidae</taxon>
        <taxon>Geastrales</taxon>
        <taxon>Sphaerobolaceae</taxon>
        <taxon>Sphaerobolus</taxon>
    </lineage>
</organism>
<dbReference type="EMBL" id="KN837245">
    <property type="protein sequence ID" value="KIJ31287.1"/>
    <property type="molecule type" value="Genomic_DNA"/>
</dbReference>
<dbReference type="GO" id="GO:0006620">
    <property type="term" value="P:post-translational protein targeting to endoplasmic reticulum membrane"/>
    <property type="evidence" value="ECO:0007669"/>
    <property type="project" value="TreeGrafter"/>
</dbReference>
<dbReference type="SMART" id="SM00028">
    <property type="entry name" value="TPR"/>
    <property type="match status" value="2"/>
</dbReference>
<dbReference type="PROSITE" id="PS50005">
    <property type="entry name" value="TPR"/>
    <property type="match status" value="1"/>
</dbReference>
<dbReference type="Pfam" id="PF13414">
    <property type="entry name" value="TPR_11"/>
    <property type="match status" value="1"/>
</dbReference>
<dbReference type="InterPro" id="IPR011990">
    <property type="entry name" value="TPR-like_helical_dom_sf"/>
</dbReference>
<evidence type="ECO:0000313" key="4">
    <source>
        <dbReference type="EMBL" id="KIJ31287.1"/>
    </source>
</evidence>
<keyword evidence="5" id="KW-1185">Reference proteome</keyword>
<feature type="repeat" description="TPR" evidence="3">
    <location>
        <begin position="11"/>
        <end position="44"/>
    </location>
</feature>
<dbReference type="InterPro" id="IPR047150">
    <property type="entry name" value="SGT"/>
</dbReference>
<dbReference type="Gene3D" id="1.25.40.10">
    <property type="entry name" value="Tetratricopeptide repeat domain"/>
    <property type="match status" value="1"/>
</dbReference>
<dbReference type="GO" id="GO:0060090">
    <property type="term" value="F:molecular adaptor activity"/>
    <property type="evidence" value="ECO:0007669"/>
    <property type="project" value="TreeGrafter"/>
</dbReference>
<dbReference type="PANTHER" id="PTHR45831">
    <property type="entry name" value="LD24721P"/>
    <property type="match status" value="1"/>
</dbReference>
<dbReference type="GO" id="GO:0016020">
    <property type="term" value="C:membrane"/>
    <property type="evidence" value="ECO:0007669"/>
    <property type="project" value="TreeGrafter"/>
</dbReference>
<dbReference type="GO" id="GO:0072380">
    <property type="term" value="C:TRC complex"/>
    <property type="evidence" value="ECO:0007669"/>
    <property type="project" value="TreeGrafter"/>
</dbReference>
<dbReference type="Proteomes" id="UP000054279">
    <property type="component" value="Unassembled WGS sequence"/>
</dbReference>
<protein>
    <submittedName>
        <fullName evidence="4">Uncharacterized protein</fullName>
    </submittedName>
</protein>
<dbReference type="HOGENOM" id="CLU_141867_2_0_1"/>
<keyword evidence="2 3" id="KW-0802">TPR repeat</keyword>
<dbReference type="SUPFAM" id="SSF48452">
    <property type="entry name" value="TPR-like"/>
    <property type="match status" value="1"/>
</dbReference>
<evidence type="ECO:0000256" key="2">
    <source>
        <dbReference type="ARBA" id="ARBA00022803"/>
    </source>
</evidence>
<dbReference type="AlphaFoldDB" id="A0A0C9UQD9"/>
<reference evidence="4 5" key="1">
    <citation type="submission" date="2014-06" db="EMBL/GenBank/DDBJ databases">
        <title>Evolutionary Origins and Diversification of the Mycorrhizal Mutualists.</title>
        <authorList>
            <consortium name="DOE Joint Genome Institute"/>
            <consortium name="Mycorrhizal Genomics Consortium"/>
            <person name="Kohler A."/>
            <person name="Kuo A."/>
            <person name="Nagy L.G."/>
            <person name="Floudas D."/>
            <person name="Copeland A."/>
            <person name="Barry K.W."/>
            <person name="Cichocki N."/>
            <person name="Veneault-Fourrey C."/>
            <person name="LaButti K."/>
            <person name="Lindquist E.A."/>
            <person name="Lipzen A."/>
            <person name="Lundell T."/>
            <person name="Morin E."/>
            <person name="Murat C."/>
            <person name="Riley R."/>
            <person name="Ohm R."/>
            <person name="Sun H."/>
            <person name="Tunlid A."/>
            <person name="Henrissat B."/>
            <person name="Grigoriev I.V."/>
            <person name="Hibbett D.S."/>
            <person name="Martin F."/>
        </authorList>
    </citation>
    <scope>NUCLEOTIDE SEQUENCE [LARGE SCALE GENOMIC DNA]</scope>
    <source>
        <strain evidence="4 5">SS14</strain>
    </source>
</reference>
<evidence type="ECO:0000256" key="1">
    <source>
        <dbReference type="ARBA" id="ARBA00022737"/>
    </source>
</evidence>
<dbReference type="PANTHER" id="PTHR45831:SF2">
    <property type="entry name" value="LD24721P"/>
    <property type="match status" value="1"/>
</dbReference>
<accession>A0A0C9UQD9</accession>
<dbReference type="InterPro" id="IPR019734">
    <property type="entry name" value="TPR_rpt"/>
</dbReference>
<dbReference type="OrthoDB" id="2423701at2759"/>
<evidence type="ECO:0000256" key="3">
    <source>
        <dbReference type="PROSITE-ProRule" id="PRU00339"/>
    </source>
</evidence>
<proteinExistence type="predicted"/>
<evidence type="ECO:0000313" key="5">
    <source>
        <dbReference type="Proteomes" id="UP000054279"/>
    </source>
</evidence>
<name>A0A0C9UQD9_SPHS4</name>
<keyword evidence="1" id="KW-0677">Repeat</keyword>